<dbReference type="STRING" id="28181.BEN30_07685"/>
<proteinExistence type="predicted"/>
<dbReference type="Proteomes" id="UP000095347">
    <property type="component" value="Unassembled WGS sequence"/>
</dbReference>
<dbReference type="GO" id="GO:0009055">
    <property type="term" value="F:electron transfer activity"/>
    <property type="evidence" value="ECO:0007669"/>
    <property type="project" value="InterPro"/>
</dbReference>
<keyword evidence="10" id="KW-1185">Reference proteome</keyword>
<accession>A0A1E5Q8X7</accession>
<evidence type="ECO:0000256" key="2">
    <source>
        <dbReference type="ARBA" id="ARBA00022617"/>
    </source>
</evidence>
<keyword evidence="1" id="KW-0813">Transport</keyword>
<keyword evidence="4" id="KW-0249">Electron transport</keyword>
<dbReference type="EMBL" id="MCGG01000018">
    <property type="protein sequence ID" value="OEJ67929.1"/>
    <property type="molecule type" value="Genomic_DNA"/>
</dbReference>
<evidence type="ECO:0000256" key="6">
    <source>
        <dbReference type="PROSITE-ProRule" id="PRU00433"/>
    </source>
</evidence>
<dbReference type="AlphaFoldDB" id="A0A1E5Q8X7"/>
<reference evidence="10" key="1">
    <citation type="submission" date="2016-07" db="EMBL/GenBank/DDBJ databases">
        <authorList>
            <person name="Florea S."/>
            <person name="Webb J.S."/>
            <person name="Jaromczyk J."/>
            <person name="Schardl C.L."/>
        </authorList>
    </citation>
    <scope>NUCLEOTIDE SEQUENCE [LARGE SCALE GENOMIC DNA]</scope>
    <source>
        <strain evidence="10">MV-1</strain>
    </source>
</reference>
<dbReference type="SUPFAM" id="SSF46626">
    <property type="entry name" value="Cytochrome c"/>
    <property type="match status" value="1"/>
</dbReference>
<evidence type="ECO:0000256" key="7">
    <source>
        <dbReference type="SAM" id="SignalP"/>
    </source>
</evidence>
<evidence type="ECO:0000256" key="3">
    <source>
        <dbReference type="ARBA" id="ARBA00022723"/>
    </source>
</evidence>
<feature type="signal peptide" evidence="7">
    <location>
        <begin position="1"/>
        <end position="20"/>
    </location>
</feature>
<evidence type="ECO:0000256" key="4">
    <source>
        <dbReference type="ARBA" id="ARBA00022982"/>
    </source>
</evidence>
<keyword evidence="5 6" id="KW-0408">Iron</keyword>
<dbReference type="Gene3D" id="1.10.760.10">
    <property type="entry name" value="Cytochrome c-like domain"/>
    <property type="match status" value="1"/>
</dbReference>
<dbReference type="GO" id="GO:0020037">
    <property type="term" value="F:heme binding"/>
    <property type="evidence" value="ECO:0007669"/>
    <property type="project" value="InterPro"/>
</dbReference>
<organism evidence="9 10">
    <name type="scientific">Magnetovibrio blakemorei</name>
    <dbReference type="NCBI Taxonomy" id="28181"/>
    <lineage>
        <taxon>Bacteria</taxon>
        <taxon>Pseudomonadati</taxon>
        <taxon>Pseudomonadota</taxon>
        <taxon>Alphaproteobacteria</taxon>
        <taxon>Rhodospirillales</taxon>
        <taxon>Magnetovibrionaceae</taxon>
        <taxon>Magnetovibrio</taxon>
    </lineage>
</organism>
<dbReference type="Pfam" id="PF00034">
    <property type="entry name" value="Cytochrom_C"/>
    <property type="match status" value="1"/>
</dbReference>
<dbReference type="GO" id="GO:0046872">
    <property type="term" value="F:metal ion binding"/>
    <property type="evidence" value="ECO:0007669"/>
    <property type="project" value="UniProtKB-KW"/>
</dbReference>
<evidence type="ECO:0000313" key="10">
    <source>
        <dbReference type="Proteomes" id="UP000095347"/>
    </source>
</evidence>
<evidence type="ECO:0000259" key="8">
    <source>
        <dbReference type="PROSITE" id="PS51007"/>
    </source>
</evidence>
<dbReference type="InterPro" id="IPR002327">
    <property type="entry name" value="Cyt_c_1A/1B"/>
</dbReference>
<gene>
    <name evidence="9" type="ORF">BEN30_07685</name>
</gene>
<keyword evidence="3 6" id="KW-0479">Metal-binding</keyword>
<keyword evidence="2 6" id="KW-0349">Heme</keyword>
<feature type="chain" id="PRO_5009184167" description="Cytochrome c domain-containing protein" evidence="7">
    <location>
        <begin position="21"/>
        <end position="116"/>
    </location>
</feature>
<dbReference type="PANTHER" id="PTHR11961">
    <property type="entry name" value="CYTOCHROME C"/>
    <property type="match status" value="1"/>
</dbReference>
<keyword evidence="7" id="KW-0732">Signal</keyword>
<comment type="caution">
    <text evidence="9">The sequence shown here is derived from an EMBL/GenBank/DDBJ whole genome shotgun (WGS) entry which is preliminary data.</text>
</comment>
<dbReference type="PROSITE" id="PS51007">
    <property type="entry name" value="CYTC"/>
    <property type="match status" value="1"/>
</dbReference>
<sequence>MRISTVIACLAAIAPAASMAADGEALFNKNCKTCHSIEPGKHGLGPSLAGIVGKKSASQDFTKYKALVGSDIIWDEANISAWIEDPKKFIGKTSTMVAKMKDPEDRAAIIEYLKAH</sequence>
<dbReference type="PRINTS" id="PR00604">
    <property type="entry name" value="CYTCHRMECIAB"/>
</dbReference>
<dbReference type="InterPro" id="IPR009056">
    <property type="entry name" value="Cyt_c-like_dom"/>
</dbReference>
<feature type="domain" description="Cytochrome c" evidence="8">
    <location>
        <begin position="18"/>
        <end position="116"/>
    </location>
</feature>
<dbReference type="InterPro" id="IPR036909">
    <property type="entry name" value="Cyt_c-like_dom_sf"/>
</dbReference>
<evidence type="ECO:0000256" key="5">
    <source>
        <dbReference type="ARBA" id="ARBA00023004"/>
    </source>
</evidence>
<protein>
    <recommendedName>
        <fullName evidence="8">Cytochrome c domain-containing protein</fullName>
    </recommendedName>
</protein>
<evidence type="ECO:0000256" key="1">
    <source>
        <dbReference type="ARBA" id="ARBA00022448"/>
    </source>
</evidence>
<name>A0A1E5Q8X7_9PROT</name>
<evidence type="ECO:0000313" key="9">
    <source>
        <dbReference type="EMBL" id="OEJ67929.1"/>
    </source>
</evidence>